<reference evidence="1" key="1">
    <citation type="submission" date="2020-05" db="EMBL/GenBank/DDBJ databases">
        <authorList>
            <person name="Chiriac C."/>
            <person name="Salcher M."/>
            <person name="Ghai R."/>
            <person name="Kavagutti S V."/>
        </authorList>
    </citation>
    <scope>NUCLEOTIDE SEQUENCE</scope>
</reference>
<gene>
    <name evidence="1" type="ORF">UFOVP387_45</name>
</gene>
<evidence type="ECO:0000313" key="1">
    <source>
        <dbReference type="EMBL" id="CAB5224235.1"/>
    </source>
</evidence>
<organism evidence="1">
    <name type="scientific">uncultured Caudovirales phage</name>
    <dbReference type="NCBI Taxonomy" id="2100421"/>
    <lineage>
        <taxon>Viruses</taxon>
        <taxon>Duplodnaviria</taxon>
        <taxon>Heunggongvirae</taxon>
        <taxon>Uroviricota</taxon>
        <taxon>Caudoviricetes</taxon>
        <taxon>Peduoviridae</taxon>
        <taxon>Maltschvirus</taxon>
        <taxon>Maltschvirus maltsch</taxon>
    </lineage>
</organism>
<accession>A0A6J7X1B7</accession>
<dbReference type="InterPro" id="IPR013324">
    <property type="entry name" value="RNA_pol_sigma_r3/r4-like"/>
</dbReference>
<dbReference type="Pfam" id="PF04297">
    <property type="entry name" value="UPF0122"/>
    <property type="match status" value="1"/>
</dbReference>
<protein>
    <submittedName>
        <fullName evidence="1">Helix-turn-helix protein, YlxM/p13-like</fullName>
    </submittedName>
</protein>
<dbReference type="SUPFAM" id="SSF88659">
    <property type="entry name" value="Sigma3 and sigma4 domains of RNA polymerase sigma factors"/>
    <property type="match status" value="1"/>
</dbReference>
<sequence>MDNFKWLEQVAKHHKEWVKTIQKLGEYDYAEDIVQESYIALMKYADESKLIDANGNVRKGYVFFTLRSLYYQYYNKKKLVNKVPFDGCWELFDDSNIEEHNAYNDICLMIDEEIDNWHWYDKKLFKLYRDTDMSMRDIASETNISLISIFHSIKNYKEILKNKFEKDYQDYITNDYNNIY</sequence>
<name>A0A6J7X1B7_9CAUD</name>
<proteinExistence type="predicted"/>
<dbReference type="InterPro" id="IPR007394">
    <property type="entry name" value="UPF0122"/>
</dbReference>
<dbReference type="EMBL" id="LR798326">
    <property type="protein sequence ID" value="CAB5224235.1"/>
    <property type="molecule type" value="Genomic_DNA"/>
</dbReference>